<dbReference type="Proteomes" id="UP001162483">
    <property type="component" value="Unassembled WGS sequence"/>
</dbReference>
<evidence type="ECO:0000256" key="1">
    <source>
        <dbReference type="SAM" id="MobiDB-lite"/>
    </source>
</evidence>
<feature type="region of interest" description="Disordered" evidence="1">
    <location>
        <begin position="31"/>
        <end position="89"/>
    </location>
</feature>
<gene>
    <name evidence="2" type="ORF">SPARVUS_LOCUS14069945</name>
</gene>
<dbReference type="EMBL" id="CATNWA010018578">
    <property type="protein sequence ID" value="CAI9608252.1"/>
    <property type="molecule type" value="Genomic_DNA"/>
</dbReference>
<reference evidence="2" key="1">
    <citation type="submission" date="2023-05" db="EMBL/GenBank/DDBJ databases">
        <authorList>
            <person name="Stuckert A."/>
        </authorList>
    </citation>
    <scope>NUCLEOTIDE SEQUENCE</scope>
</reference>
<organism evidence="2 3">
    <name type="scientific">Staurois parvus</name>
    <dbReference type="NCBI Taxonomy" id="386267"/>
    <lineage>
        <taxon>Eukaryota</taxon>
        <taxon>Metazoa</taxon>
        <taxon>Chordata</taxon>
        <taxon>Craniata</taxon>
        <taxon>Vertebrata</taxon>
        <taxon>Euteleostomi</taxon>
        <taxon>Amphibia</taxon>
        <taxon>Batrachia</taxon>
        <taxon>Anura</taxon>
        <taxon>Neobatrachia</taxon>
        <taxon>Ranoidea</taxon>
        <taxon>Ranidae</taxon>
        <taxon>Staurois</taxon>
    </lineage>
</organism>
<evidence type="ECO:0000313" key="2">
    <source>
        <dbReference type="EMBL" id="CAI9608252.1"/>
    </source>
</evidence>
<comment type="caution">
    <text evidence="2">The sequence shown here is derived from an EMBL/GenBank/DDBJ whole genome shotgun (WGS) entry which is preliminary data.</text>
</comment>
<evidence type="ECO:0000313" key="3">
    <source>
        <dbReference type="Proteomes" id="UP001162483"/>
    </source>
</evidence>
<accession>A0ABN9GHD5</accession>
<feature type="compositionally biased region" description="Polar residues" evidence="1">
    <location>
        <begin position="53"/>
        <end position="62"/>
    </location>
</feature>
<name>A0ABN9GHD5_9NEOB</name>
<proteinExistence type="predicted"/>
<sequence>MGGVVTPVIFLPPLGRNILSAASVGRALAISPTSPSTNAPIPGRSRFPVPNVGSGSPTSPAWQPTRGCTLERSPTPAQSAGNCLPASLT</sequence>
<protein>
    <submittedName>
        <fullName evidence="2">Uncharacterized protein</fullName>
    </submittedName>
</protein>
<keyword evidence="3" id="KW-1185">Reference proteome</keyword>